<feature type="region of interest" description="Disordered" evidence="1">
    <location>
        <begin position="189"/>
        <end position="221"/>
    </location>
</feature>
<proteinExistence type="predicted"/>
<dbReference type="AlphaFoldDB" id="A0A0G0AQR7"/>
<protein>
    <recommendedName>
        <fullName evidence="2">Bacteriophage T5 Orf172 DNA-binding domain-containing protein</fullName>
    </recommendedName>
</protein>
<sequence length="221" mass="25906">MNQIVYILKNESMPEYVKIGFTHGDVKERLKQLDRTGVPLPFEVYYAATVEDAEKEERWLHSIFADRRARDSREFFKMNPEYAALALKRVEIRETKIDSGLTAEQEKEVDEVRERRSRFHFAKYGIPVGSKLTFTRDQNIIAEVVENDKIKINGEVNSLSSFAMELLGYQRRPQGTLYFEFEDEILDDRRRRMDEGEPTDKEIEAAGDAWMQQQADIERGK</sequence>
<feature type="compositionally biased region" description="Basic and acidic residues" evidence="1">
    <location>
        <begin position="189"/>
        <end position="204"/>
    </location>
</feature>
<name>A0A0G0AQR7_9BACT</name>
<evidence type="ECO:0000259" key="2">
    <source>
        <dbReference type="SMART" id="SM00974"/>
    </source>
</evidence>
<evidence type="ECO:0000256" key="1">
    <source>
        <dbReference type="SAM" id="MobiDB-lite"/>
    </source>
</evidence>
<dbReference type="Proteomes" id="UP000034927">
    <property type="component" value="Unassembled WGS sequence"/>
</dbReference>
<reference evidence="3 4" key="1">
    <citation type="journal article" date="2015" name="Nature">
        <title>rRNA introns, odd ribosomes, and small enigmatic genomes across a large radiation of phyla.</title>
        <authorList>
            <person name="Brown C.T."/>
            <person name="Hug L.A."/>
            <person name="Thomas B.C."/>
            <person name="Sharon I."/>
            <person name="Castelle C.J."/>
            <person name="Singh A."/>
            <person name="Wilkins M.J."/>
            <person name="Williams K.H."/>
            <person name="Banfield J.F."/>
        </authorList>
    </citation>
    <scope>NUCLEOTIDE SEQUENCE [LARGE SCALE GENOMIC DNA]</scope>
</reference>
<accession>A0A0G0AQR7</accession>
<feature type="domain" description="Bacteriophage T5 Orf172 DNA-binding" evidence="2">
    <location>
        <begin position="11"/>
        <end position="90"/>
    </location>
</feature>
<dbReference type="SMART" id="SM00974">
    <property type="entry name" value="T5orf172"/>
    <property type="match status" value="1"/>
</dbReference>
<comment type="caution">
    <text evidence="3">The sequence shown here is derived from an EMBL/GenBank/DDBJ whole genome shotgun (WGS) entry which is preliminary data.</text>
</comment>
<evidence type="ECO:0000313" key="3">
    <source>
        <dbReference type="EMBL" id="KKP59179.1"/>
    </source>
</evidence>
<evidence type="ECO:0000313" key="4">
    <source>
        <dbReference type="Proteomes" id="UP000034927"/>
    </source>
</evidence>
<dbReference type="Pfam" id="PF10544">
    <property type="entry name" value="T5orf172"/>
    <property type="match status" value="1"/>
</dbReference>
<gene>
    <name evidence="3" type="ORF">UR53_C0006G0007</name>
</gene>
<dbReference type="EMBL" id="LBPO01000006">
    <property type="protein sequence ID" value="KKP59179.1"/>
    <property type="molecule type" value="Genomic_DNA"/>
</dbReference>
<organism evidence="3 4">
    <name type="scientific">Candidatus Magasanikbacteria bacterium GW2011_GWC2_34_16</name>
    <dbReference type="NCBI Taxonomy" id="1619045"/>
    <lineage>
        <taxon>Bacteria</taxon>
        <taxon>Candidatus Magasanikiibacteriota</taxon>
    </lineage>
</organism>
<dbReference type="InterPro" id="IPR018306">
    <property type="entry name" value="Phage_T5_Orf172_DNA-bd"/>
</dbReference>